<evidence type="ECO:0000256" key="1">
    <source>
        <dbReference type="ARBA" id="ARBA00022614"/>
    </source>
</evidence>
<dbReference type="Gene3D" id="1.10.8.430">
    <property type="entry name" value="Helical domain of apoptotic protease-activating factors"/>
    <property type="match status" value="1"/>
</dbReference>
<feature type="domain" description="TIR" evidence="5">
    <location>
        <begin position="3"/>
        <end position="58"/>
    </location>
</feature>
<proteinExistence type="predicted"/>
<dbReference type="Proteomes" id="UP001163823">
    <property type="component" value="Chromosome 7"/>
</dbReference>
<name>A0AAD7LQR2_QUISA</name>
<dbReference type="InterPro" id="IPR027417">
    <property type="entry name" value="P-loop_NTPase"/>
</dbReference>
<dbReference type="InterPro" id="IPR042197">
    <property type="entry name" value="Apaf_helical"/>
</dbReference>
<dbReference type="SUPFAM" id="SSF46785">
    <property type="entry name" value="Winged helix' DNA-binding domain"/>
    <property type="match status" value="1"/>
</dbReference>
<dbReference type="InterPro" id="IPR035897">
    <property type="entry name" value="Toll_tir_struct_dom_sf"/>
</dbReference>
<evidence type="ECO:0000259" key="4">
    <source>
        <dbReference type="Pfam" id="PF00931"/>
    </source>
</evidence>
<evidence type="ECO:0000256" key="3">
    <source>
        <dbReference type="ARBA" id="ARBA00022821"/>
    </source>
</evidence>
<dbReference type="PRINTS" id="PR00364">
    <property type="entry name" value="DISEASERSIST"/>
</dbReference>
<dbReference type="Gene3D" id="3.40.50.300">
    <property type="entry name" value="P-loop containing nucleotide triphosphate hydrolases"/>
    <property type="match status" value="1"/>
</dbReference>
<feature type="domain" description="Disease resistance protein Roq1-like winged-helix" evidence="6">
    <location>
        <begin position="298"/>
        <end position="368"/>
    </location>
</feature>
<gene>
    <name evidence="7" type="ORF">O6P43_017830</name>
</gene>
<dbReference type="EMBL" id="JARAOO010000007">
    <property type="protein sequence ID" value="KAJ7962629.1"/>
    <property type="molecule type" value="Genomic_DNA"/>
</dbReference>
<dbReference type="Pfam" id="PF00931">
    <property type="entry name" value="NB-ARC"/>
    <property type="match status" value="1"/>
</dbReference>
<dbReference type="Gene3D" id="3.40.50.10140">
    <property type="entry name" value="Toll/interleukin-1 receptor homology (TIR) domain"/>
    <property type="match status" value="1"/>
</dbReference>
<evidence type="ECO:0000256" key="2">
    <source>
        <dbReference type="ARBA" id="ARBA00022737"/>
    </source>
</evidence>
<comment type="caution">
    <text evidence="7">The sequence shown here is derived from an EMBL/GenBank/DDBJ whole genome shotgun (WGS) entry which is preliminary data.</text>
</comment>
<dbReference type="Pfam" id="PF01582">
    <property type="entry name" value="TIR"/>
    <property type="match status" value="1"/>
</dbReference>
<dbReference type="SUPFAM" id="SSF52540">
    <property type="entry name" value="P-loop containing nucleoside triphosphate hydrolases"/>
    <property type="match status" value="1"/>
</dbReference>
<evidence type="ECO:0000259" key="5">
    <source>
        <dbReference type="Pfam" id="PF01582"/>
    </source>
</evidence>
<keyword evidence="8" id="KW-1185">Reference proteome</keyword>
<dbReference type="Pfam" id="PF23282">
    <property type="entry name" value="WHD_ROQ1"/>
    <property type="match status" value="1"/>
</dbReference>
<protein>
    <submittedName>
        <fullName evidence="7">Disease resistance protein (TIR-NBS-LRR class)</fullName>
    </submittedName>
</protein>
<dbReference type="PANTHER" id="PTHR11017:SF479">
    <property type="entry name" value="DISEASE RESISTANCE PROTEIN (TIR-NBS-LRR CLASS) FAMILY"/>
    <property type="match status" value="1"/>
</dbReference>
<keyword evidence="2" id="KW-0677">Repeat</keyword>
<evidence type="ECO:0000313" key="8">
    <source>
        <dbReference type="Proteomes" id="UP001163823"/>
    </source>
</evidence>
<organism evidence="7 8">
    <name type="scientific">Quillaja saponaria</name>
    <name type="common">Soap bark tree</name>
    <dbReference type="NCBI Taxonomy" id="32244"/>
    <lineage>
        <taxon>Eukaryota</taxon>
        <taxon>Viridiplantae</taxon>
        <taxon>Streptophyta</taxon>
        <taxon>Embryophyta</taxon>
        <taxon>Tracheophyta</taxon>
        <taxon>Spermatophyta</taxon>
        <taxon>Magnoliopsida</taxon>
        <taxon>eudicotyledons</taxon>
        <taxon>Gunneridae</taxon>
        <taxon>Pentapetalae</taxon>
        <taxon>rosids</taxon>
        <taxon>fabids</taxon>
        <taxon>Fabales</taxon>
        <taxon>Quillajaceae</taxon>
        <taxon>Quillaja</taxon>
    </lineage>
</organism>
<dbReference type="InterPro" id="IPR000157">
    <property type="entry name" value="TIR_dom"/>
</dbReference>
<evidence type="ECO:0000313" key="7">
    <source>
        <dbReference type="EMBL" id="KAJ7962629.1"/>
    </source>
</evidence>
<sequence length="395" mass="44662">MDKLQKWRAALTEAANLSGWDSIAFRPESKLIKRTVEDILLKLNRMSTSALLFPDLVGMAKHVVQIESLLPIDSSNVRNVGIWAMGGIGKTTIAGCVFAKLPSQFERCCFVANVREEVENFGSNHLRDKYLTDLLEQHNLHVGTPSVGSTFVKTRLSRKTVILVFDDVENSSQLEYLLGSGDSYLGLGSRLMVTSRDRQVLVKAADEIYEVPEMSFEESLQLFCLNAFKMDNPVENLRELSNMLVYHCGGNPLALKVLGSCLYNRNKKEWESALKKLNKAPHKEIHNVLKLSYDGLDDEEKAVFLDISCFFNEHESMTNIVGILGESAIISIRVLIDLCLVSFLHASERVDMHDLIKEMSQEIVRQQSITERGKHSRLWCPKDIYHVLKNNMLIS</sequence>
<dbReference type="KEGG" id="qsa:O6P43_017830"/>
<keyword evidence="1" id="KW-0433">Leucine-rich repeat</keyword>
<reference evidence="7" key="1">
    <citation type="journal article" date="2023" name="Science">
        <title>Elucidation of the pathway for biosynthesis of saponin adjuvants from the soapbark tree.</title>
        <authorList>
            <person name="Reed J."/>
            <person name="Orme A."/>
            <person name="El-Demerdash A."/>
            <person name="Owen C."/>
            <person name="Martin L.B.B."/>
            <person name="Misra R.C."/>
            <person name="Kikuchi S."/>
            <person name="Rejzek M."/>
            <person name="Martin A.C."/>
            <person name="Harkess A."/>
            <person name="Leebens-Mack J."/>
            <person name="Louveau T."/>
            <person name="Stephenson M.J."/>
            <person name="Osbourn A."/>
        </authorList>
    </citation>
    <scope>NUCLEOTIDE SEQUENCE</scope>
    <source>
        <strain evidence="7">S10</strain>
    </source>
</reference>
<dbReference type="FunFam" id="1.10.8.430:FF:000002">
    <property type="entry name" value="Disease resistance protein (TIR-NBS-LRR class)"/>
    <property type="match status" value="1"/>
</dbReference>
<dbReference type="GO" id="GO:0043531">
    <property type="term" value="F:ADP binding"/>
    <property type="evidence" value="ECO:0007669"/>
    <property type="project" value="InterPro"/>
</dbReference>
<dbReference type="InterPro" id="IPR002182">
    <property type="entry name" value="NB-ARC"/>
</dbReference>
<dbReference type="InterPro" id="IPR058192">
    <property type="entry name" value="WHD_ROQ1-like"/>
</dbReference>
<dbReference type="AlphaFoldDB" id="A0AAD7LQR2"/>
<dbReference type="GO" id="GO:0006952">
    <property type="term" value="P:defense response"/>
    <property type="evidence" value="ECO:0007669"/>
    <property type="project" value="UniProtKB-KW"/>
</dbReference>
<dbReference type="InterPro" id="IPR036390">
    <property type="entry name" value="WH_DNA-bd_sf"/>
</dbReference>
<dbReference type="InterPro" id="IPR044974">
    <property type="entry name" value="Disease_R_plants"/>
</dbReference>
<feature type="domain" description="NB-ARC" evidence="4">
    <location>
        <begin position="74"/>
        <end position="231"/>
    </location>
</feature>
<dbReference type="PANTHER" id="PTHR11017">
    <property type="entry name" value="LEUCINE-RICH REPEAT-CONTAINING PROTEIN"/>
    <property type="match status" value="1"/>
</dbReference>
<keyword evidence="3" id="KW-0611">Plant defense</keyword>
<accession>A0AAD7LQR2</accession>
<evidence type="ECO:0000259" key="6">
    <source>
        <dbReference type="Pfam" id="PF23282"/>
    </source>
</evidence>
<dbReference type="GO" id="GO:0007165">
    <property type="term" value="P:signal transduction"/>
    <property type="evidence" value="ECO:0007669"/>
    <property type="project" value="InterPro"/>
</dbReference>